<evidence type="ECO:0000256" key="1">
    <source>
        <dbReference type="SAM" id="MobiDB-lite"/>
    </source>
</evidence>
<name>K1Y7B8_MARBU</name>
<feature type="compositionally biased region" description="Low complexity" evidence="1">
    <location>
        <begin position="38"/>
        <end position="48"/>
    </location>
</feature>
<feature type="compositionally biased region" description="Basic and acidic residues" evidence="1">
    <location>
        <begin position="49"/>
        <end position="71"/>
    </location>
</feature>
<sequence length="369" mass="39296">MSNINLETPTAPGTLMSDLIDESASEQMAPAASDKVPEATTAHVAEATAKVKAERKGSADKSKATPAEKKKAAPVKKSKAAPVKKENANGGPAKKTKATPAKKTKAAPAKTENVQQTGEESTGEEATSAEEPTTPKATAPKKKAPKKKPVTPGADKDVEMAAPATNGITKSAVKKRAAAKVADGETPTKKAKATPKLKAGGVKFPESWAEFSEEDKLIVNMRKSGKSWTEIEAAWTVLTGRKPGTDTTRKRFAKLEPVAQDFKNEDLPLICKVKKVIDLEIEASIKKITVEGWVKIASQVKQAGGGDYKGTAVERKFAHMKKTGVVDDDGNYIRPEVEQMENMNVDDDATESNDSDLTDPEDSADAMEN</sequence>
<feature type="compositionally biased region" description="Basic residues" evidence="1">
    <location>
        <begin position="139"/>
        <end position="149"/>
    </location>
</feature>
<evidence type="ECO:0008006" key="4">
    <source>
        <dbReference type="Google" id="ProtNLM"/>
    </source>
</evidence>
<evidence type="ECO:0000313" key="3">
    <source>
        <dbReference type="Proteomes" id="UP000006753"/>
    </source>
</evidence>
<feature type="region of interest" description="Disordered" evidence="1">
    <location>
        <begin position="1"/>
        <end position="173"/>
    </location>
</feature>
<dbReference type="Proteomes" id="UP000006753">
    <property type="component" value="Unassembled WGS sequence"/>
</dbReference>
<dbReference type="EMBL" id="JH921428">
    <property type="protein sequence ID" value="EKD21034.1"/>
    <property type="molecule type" value="Genomic_DNA"/>
</dbReference>
<dbReference type="eggNOG" id="ENOG502SRQA">
    <property type="taxonomic scope" value="Eukaryota"/>
</dbReference>
<dbReference type="InParanoid" id="K1Y7B8"/>
<reference evidence="2 3" key="1">
    <citation type="journal article" date="2012" name="BMC Genomics">
        <title>Sequencing the genome of Marssonina brunnea reveals fungus-poplar co-evolution.</title>
        <authorList>
            <person name="Zhu S."/>
            <person name="Cao Y.-Z."/>
            <person name="Jiang C."/>
            <person name="Tan B.-Y."/>
            <person name="Wang Z."/>
            <person name="Feng S."/>
            <person name="Zhang L."/>
            <person name="Su X.-H."/>
            <person name="Brejova B."/>
            <person name="Vinar T."/>
            <person name="Xu M."/>
            <person name="Wang M.-X."/>
            <person name="Zhang S.-G."/>
            <person name="Huang M.-R."/>
            <person name="Wu R."/>
            <person name="Zhou Y."/>
        </authorList>
    </citation>
    <scope>NUCLEOTIDE SEQUENCE [LARGE SCALE GENOMIC DNA]</scope>
    <source>
        <strain evidence="2 3">MB_m1</strain>
    </source>
</reference>
<feature type="compositionally biased region" description="Basic residues" evidence="1">
    <location>
        <begin position="94"/>
        <end position="105"/>
    </location>
</feature>
<proteinExistence type="predicted"/>
<dbReference type="AlphaFoldDB" id="K1Y7B8"/>
<feature type="region of interest" description="Disordered" evidence="1">
    <location>
        <begin position="178"/>
        <end position="197"/>
    </location>
</feature>
<protein>
    <recommendedName>
        <fullName evidence="4">Myb-like domain-containing protein</fullName>
    </recommendedName>
</protein>
<dbReference type="HOGENOM" id="CLU_750226_0_0_1"/>
<feature type="compositionally biased region" description="Acidic residues" evidence="1">
    <location>
        <begin position="344"/>
        <end position="369"/>
    </location>
</feature>
<dbReference type="OMA" id="FENEKWC"/>
<dbReference type="KEGG" id="mbe:MBM_00147"/>
<feature type="region of interest" description="Disordered" evidence="1">
    <location>
        <begin position="339"/>
        <end position="369"/>
    </location>
</feature>
<accession>K1Y7B8</accession>
<dbReference type="OrthoDB" id="5375264at2759"/>
<keyword evidence="3" id="KW-1185">Reference proteome</keyword>
<organism evidence="2 3">
    <name type="scientific">Marssonina brunnea f. sp. multigermtubi (strain MB_m1)</name>
    <name type="common">Marssonina leaf spot fungus</name>
    <dbReference type="NCBI Taxonomy" id="1072389"/>
    <lineage>
        <taxon>Eukaryota</taxon>
        <taxon>Fungi</taxon>
        <taxon>Dikarya</taxon>
        <taxon>Ascomycota</taxon>
        <taxon>Pezizomycotina</taxon>
        <taxon>Leotiomycetes</taxon>
        <taxon>Helotiales</taxon>
        <taxon>Drepanopezizaceae</taxon>
        <taxon>Drepanopeziza</taxon>
    </lineage>
</organism>
<evidence type="ECO:0000313" key="2">
    <source>
        <dbReference type="EMBL" id="EKD21034.1"/>
    </source>
</evidence>
<feature type="compositionally biased region" description="Low complexity" evidence="1">
    <location>
        <begin position="106"/>
        <end position="138"/>
    </location>
</feature>
<gene>
    <name evidence="2" type="ORF">MBM_00147</name>
</gene>